<dbReference type="InterPro" id="IPR005502">
    <property type="entry name" value="Ribosyl_crysJ1"/>
</dbReference>
<evidence type="ECO:0000256" key="2">
    <source>
        <dbReference type="ARBA" id="ARBA00022801"/>
    </source>
</evidence>
<dbReference type="Proteomes" id="UP000217343">
    <property type="component" value="Chromosome"/>
</dbReference>
<protein>
    <recommendedName>
        <fullName evidence="6">ADP-ribosylglycohydrolase</fullName>
    </recommendedName>
</protein>
<comment type="similarity">
    <text evidence="1">Belongs to the ADP-ribosylglycohydrolase family.</text>
</comment>
<evidence type="ECO:0000313" key="5">
    <source>
        <dbReference type="Proteomes" id="UP000217343"/>
    </source>
</evidence>
<feature type="binding site" evidence="3">
    <location>
        <position position="62"/>
    </location>
    <ligand>
        <name>Mg(2+)</name>
        <dbReference type="ChEBI" id="CHEBI:18420"/>
        <label>1</label>
    </ligand>
</feature>
<feature type="binding site" evidence="3">
    <location>
        <position position="268"/>
    </location>
    <ligand>
        <name>Mg(2+)</name>
        <dbReference type="ChEBI" id="CHEBI:18420"/>
        <label>1</label>
    </ligand>
</feature>
<keyword evidence="5" id="KW-1185">Reference proteome</keyword>
<accession>A0A250JU67</accession>
<dbReference type="PANTHER" id="PTHR16222">
    <property type="entry name" value="ADP-RIBOSYLGLYCOHYDROLASE"/>
    <property type="match status" value="1"/>
</dbReference>
<dbReference type="OrthoDB" id="9806482at2"/>
<dbReference type="Pfam" id="PF03747">
    <property type="entry name" value="ADP_ribosyl_GH"/>
    <property type="match status" value="1"/>
</dbReference>
<evidence type="ECO:0000313" key="4">
    <source>
        <dbReference type="EMBL" id="ATB47375.1"/>
    </source>
</evidence>
<dbReference type="InterPro" id="IPR036705">
    <property type="entry name" value="Ribosyl_crysJ1_sf"/>
</dbReference>
<keyword evidence="2" id="KW-0378">Hydrolase</keyword>
<reference evidence="4 5" key="1">
    <citation type="submission" date="2017-06" db="EMBL/GenBank/DDBJ databases">
        <title>Sequencing and comparative analysis of myxobacterial genomes.</title>
        <authorList>
            <person name="Rupp O."/>
            <person name="Goesmann A."/>
            <person name="Sogaard-Andersen L."/>
        </authorList>
    </citation>
    <scope>NUCLEOTIDE SEQUENCE [LARGE SCALE GENOMIC DNA]</scope>
    <source>
        <strain evidence="4 5">DSM 14697</strain>
    </source>
</reference>
<sequence length="316" mass="34250">MVSRAERMEGGIYGLLVGDALGVPYEFHAPEQLPPPEHLDFQPPAGFHRAHDGVPPGTWSDDGAHALCLLDSLLYNGRLDPEDLGRRLVNWLEWGYLAVDGQVFDVGIQTRLALATVHAGTPALMAGPKGERDNGNGSLMRVLPLALWHSGPDAKLASDAMTQSRVTHGHLRSQVCCAVYCLWARRLLEGAGASEGWTDAVATFRTLHPEGFEARTELDTHVLPPGWETVRGTGTGYVVDCLRSARQCVVEHGTYEQVVKAAVRLGRDTDTTAAVAGGLAGLIHGVNDIPARWREGLRGRELLQPMLQKLLKAAVR</sequence>
<feature type="binding site" evidence="3">
    <location>
        <position position="60"/>
    </location>
    <ligand>
        <name>Mg(2+)</name>
        <dbReference type="ChEBI" id="CHEBI:18420"/>
        <label>1</label>
    </ligand>
</feature>
<feature type="binding site" evidence="3">
    <location>
        <position position="271"/>
    </location>
    <ligand>
        <name>Mg(2+)</name>
        <dbReference type="ChEBI" id="CHEBI:18420"/>
        <label>1</label>
    </ligand>
</feature>
<dbReference type="Gene3D" id="1.10.4080.10">
    <property type="entry name" value="ADP-ribosylation/Crystallin J1"/>
    <property type="match status" value="1"/>
</dbReference>
<dbReference type="GO" id="GO:0016787">
    <property type="term" value="F:hydrolase activity"/>
    <property type="evidence" value="ECO:0007669"/>
    <property type="project" value="UniProtKB-KW"/>
</dbReference>
<dbReference type="GO" id="GO:0046872">
    <property type="term" value="F:metal ion binding"/>
    <property type="evidence" value="ECO:0007669"/>
    <property type="project" value="UniProtKB-KW"/>
</dbReference>
<keyword evidence="3" id="KW-0460">Magnesium</keyword>
<dbReference type="SUPFAM" id="SSF101478">
    <property type="entry name" value="ADP-ribosylglycohydrolase"/>
    <property type="match status" value="1"/>
</dbReference>
<dbReference type="EMBL" id="CP022203">
    <property type="protein sequence ID" value="ATB47375.1"/>
    <property type="molecule type" value="Genomic_DNA"/>
</dbReference>
<dbReference type="KEGG" id="mmas:MYMAC_002983"/>
<dbReference type="InterPro" id="IPR050792">
    <property type="entry name" value="ADP-ribosylglycohydrolase"/>
</dbReference>
<feature type="binding site" evidence="3">
    <location>
        <position position="61"/>
    </location>
    <ligand>
        <name>Mg(2+)</name>
        <dbReference type="ChEBI" id="CHEBI:18420"/>
        <label>1</label>
    </ligand>
</feature>
<comment type="cofactor">
    <cofactor evidence="3">
        <name>Mg(2+)</name>
        <dbReference type="ChEBI" id="CHEBI:18420"/>
    </cofactor>
    <text evidence="3">Binds 2 magnesium ions per subunit.</text>
</comment>
<evidence type="ECO:0000256" key="3">
    <source>
        <dbReference type="PIRSR" id="PIRSR605502-1"/>
    </source>
</evidence>
<keyword evidence="3" id="KW-0479">Metal-binding</keyword>
<dbReference type="RefSeq" id="WP_095958594.1">
    <property type="nucleotide sequence ID" value="NZ_CP022203.1"/>
</dbReference>
<dbReference type="AlphaFoldDB" id="A0A250JU67"/>
<gene>
    <name evidence="4" type="ORF">MYMAC_002983</name>
</gene>
<evidence type="ECO:0008006" key="6">
    <source>
        <dbReference type="Google" id="ProtNLM"/>
    </source>
</evidence>
<name>A0A250JU67_9BACT</name>
<feature type="binding site" evidence="3">
    <location>
        <position position="270"/>
    </location>
    <ligand>
        <name>Mg(2+)</name>
        <dbReference type="ChEBI" id="CHEBI:18420"/>
        <label>1</label>
    </ligand>
</feature>
<dbReference type="PANTHER" id="PTHR16222:SF24">
    <property type="entry name" value="ADP-RIBOSYLHYDROLASE ARH3"/>
    <property type="match status" value="1"/>
</dbReference>
<evidence type="ECO:0000256" key="1">
    <source>
        <dbReference type="ARBA" id="ARBA00010702"/>
    </source>
</evidence>
<organism evidence="4 5">
    <name type="scientific">Corallococcus macrosporus DSM 14697</name>
    <dbReference type="NCBI Taxonomy" id="1189310"/>
    <lineage>
        <taxon>Bacteria</taxon>
        <taxon>Pseudomonadati</taxon>
        <taxon>Myxococcota</taxon>
        <taxon>Myxococcia</taxon>
        <taxon>Myxococcales</taxon>
        <taxon>Cystobacterineae</taxon>
        <taxon>Myxococcaceae</taxon>
        <taxon>Corallococcus</taxon>
    </lineage>
</organism>
<proteinExistence type="inferred from homology"/>